<evidence type="ECO:0000313" key="2">
    <source>
        <dbReference type="Proteomes" id="UP000016608"/>
    </source>
</evidence>
<dbReference type="AlphaFoldDB" id="U2PHT8"/>
<name>U2PHT8_EUBRA</name>
<sequence length="44" mass="5249">MRLEESSSKKETGWYNRFCKDHTCVEEIRGSPPCLLLMKKILYK</sequence>
<proteinExistence type="predicted"/>
<dbReference type="Proteomes" id="UP000016608">
    <property type="component" value="Unassembled WGS sequence"/>
</dbReference>
<evidence type="ECO:0000313" key="1">
    <source>
        <dbReference type="EMBL" id="ERK43726.1"/>
    </source>
</evidence>
<accession>U2PHT8</accession>
<keyword evidence="2" id="KW-1185">Reference proteome</keyword>
<protein>
    <submittedName>
        <fullName evidence="1">Uncharacterized protein</fullName>
    </submittedName>
</protein>
<organism evidence="1 2">
    <name type="scientific">Eubacterium ramulus ATCC 29099</name>
    <dbReference type="NCBI Taxonomy" id="1256908"/>
    <lineage>
        <taxon>Bacteria</taxon>
        <taxon>Bacillati</taxon>
        <taxon>Bacillota</taxon>
        <taxon>Clostridia</taxon>
        <taxon>Eubacteriales</taxon>
        <taxon>Eubacteriaceae</taxon>
        <taxon>Eubacterium</taxon>
    </lineage>
</organism>
<reference evidence="1 2" key="1">
    <citation type="submission" date="2013-06" db="EMBL/GenBank/DDBJ databases">
        <authorList>
            <person name="Weinstock G."/>
            <person name="Sodergren E."/>
            <person name="Lobos E.A."/>
            <person name="Fulton L."/>
            <person name="Fulton R."/>
            <person name="Courtney L."/>
            <person name="Fronick C."/>
            <person name="O'Laughlin M."/>
            <person name="Godfrey J."/>
            <person name="Wilson R.M."/>
            <person name="Miner T."/>
            <person name="Farmer C."/>
            <person name="Delehaunty K."/>
            <person name="Cordes M."/>
            <person name="Minx P."/>
            <person name="Tomlinson C."/>
            <person name="Chen J."/>
            <person name="Wollam A."/>
            <person name="Pepin K.H."/>
            <person name="Bhonagiri V."/>
            <person name="Zhang X."/>
            <person name="Warren W."/>
            <person name="Mitreva M."/>
            <person name="Mardis E.R."/>
            <person name="Wilson R.K."/>
        </authorList>
    </citation>
    <scope>NUCLEOTIDE SEQUENCE [LARGE SCALE GENOMIC DNA]</scope>
    <source>
        <strain evidence="1 2">ATCC 29099</strain>
    </source>
</reference>
<gene>
    <name evidence="1" type="ORF">HMPREF0373_02293</name>
</gene>
<dbReference type="HOGENOM" id="CLU_3216431_0_0_9"/>
<comment type="caution">
    <text evidence="1">The sequence shown here is derived from an EMBL/GenBank/DDBJ whole genome shotgun (WGS) entry which is preliminary data.</text>
</comment>
<dbReference type="EMBL" id="AWVJ01000141">
    <property type="protein sequence ID" value="ERK43726.1"/>
    <property type="molecule type" value="Genomic_DNA"/>
</dbReference>